<gene>
    <name evidence="8" type="ORF">GCM10011506_24470</name>
</gene>
<evidence type="ECO:0000256" key="3">
    <source>
        <dbReference type="ARBA" id="ARBA00023125"/>
    </source>
</evidence>
<dbReference type="RefSeq" id="WP_188463770.1">
    <property type="nucleotide sequence ID" value="NZ_BAABHU010000007.1"/>
</dbReference>
<dbReference type="CDD" id="cd00383">
    <property type="entry name" value="trans_reg_C"/>
    <property type="match status" value="1"/>
</dbReference>
<dbReference type="Pfam" id="PF00486">
    <property type="entry name" value="Trans_reg_C"/>
    <property type="match status" value="1"/>
</dbReference>
<evidence type="ECO:0000256" key="1">
    <source>
        <dbReference type="ARBA" id="ARBA00022553"/>
    </source>
</evidence>
<feature type="domain" description="OmpR/PhoB-type" evidence="7">
    <location>
        <begin position="129"/>
        <end position="226"/>
    </location>
</feature>
<keyword evidence="1 4" id="KW-0597">Phosphoprotein</keyword>
<evidence type="ECO:0000313" key="8">
    <source>
        <dbReference type="EMBL" id="GGC38173.1"/>
    </source>
</evidence>
<dbReference type="GO" id="GO:0003677">
    <property type="term" value="F:DNA binding"/>
    <property type="evidence" value="ECO:0007669"/>
    <property type="project" value="UniProtKB-KW"/>
</dbReference>
<dbReference type="InterPro" id="IPR036388">
    <property type="entry name" value="WH-like_DNA-bd_sf"/>
</dbReference>
<proteinExistence type="predicted"/>
<name>A0ABQ1MBW3_9BACT</name>
<evidence type="ECO:0000256" key="2">
    <source>
        <dbReference type="ARBA" id="ARBA00023012"/>
    </source>
</evidence>
<dbReference type="EMBL" id="BMEC01000007">
    <property type="protein sequence ID" value="GGC38173.1"/>
    <property type="molecule type" value="Genomic_DNA"/>
</dbReference>
<organism evidence="8 9">
    <name type="scientific">Marivirga lumbricoides</name>
    <dbReference type="NCBI Taxonomy" id="1046115"/>
    <lineage>
        <taxon>Bacteria</taxon>
        <taxon>Pseudomonadati</taxon>
        <taxon>Bacteroidota</taxon>
        <taxon>Cytophagia</taxon>
        <taxon>Cytophagales</taxon>
        <taxon>Marivirgaceae</taxon>
        <taxon>Marivirga</taxon>
    </lineage>
</organism>
<dbReference type="Gene3D" id="1.10.10.10">
    <property type="entry name" value="Winged helix-like DNA-binding domain superfamily/Winged helix DNA-binding domain"/>
    <property type="match status" value="1"/>
</dbReference>
<dbReference type="PANTHER" id="PTHR48111:SF40">
    <property type="entry name" value="PHOSPHATE REGULON TRANSCRIPTIONAL REGULATORY PROTEIN PHOB"/>
    <property type="match status" value="1"/>
</dbReference>
<dbReference type="Pfam" id="PF00072">
    <property type="entry name" value="Response_reg"/>
    <property type="match status" value="1"/>
</dbReference>
<comment type="caution">
    <text evidence="8">The sequence shown here is derived from an EMBL/GenBank/DDBJ whole genome shotgun (WGS) entry which is preliminary data.</text>
</comment>
<sequence>MNKGSAKVLLVEDEVSLGTIVKESLESRGFNVEYCQNGEEALSAFTKDNFHILVLDIMMPKVDGLSLLKTIRKKDQYIPVIFLTAKSRTEDVIEGFKYGANDYIKKPFSMEELIVRMNALIHKPTQPKQEWLAIGAYYFHHEKQLLKFNEEEQFLTNKEAELLMRLLEKKNELTDRSIILNALWGSDDFFNARSMDVYISKLRKKLSQDPSVKILNIRGYGYKLVV</sequence>
<dbReference type="InterPro" id="IPR039420">
    <property type="entry name" value="WalR-like"/>
</dbReference>
<dbReference type="InterPro" id="IPR011006">
    <property type="entry name" value="CheY-like_superfamily"/>
</dbReference>
<dbReference type="Gene3D" id="3.40.50.2300">
    <property type="match status" value="1"/>
</dbReference>
<dbReference type="InterPro" id="IPR001789">
    <property type="entry name" value="Sig_transdc_resp-reg_receiver"/>
</dbReference>
<reference evidence="9" key="1">
    <citation type="journal article" date="2019" name="Int. J. Syst. Evol. Microbiol.">
        <title>The Global Catalogue of Microorganisms (GCM) 10K type strain sequencing project: providing services to taxonomists for standard genome sequencing and annotation.</title>
        <authorList>
            <consortium name="The Broad Institute Genomics Platform"/>
            <consortium name="The Broad Institute Genome Sequencing Center for Infectious Disease"/>
            <person name="Wu L."/>
            <person name="Ma J."/>
        </authorList>
    </citation>
    <scope>NUCLEOTIDE SEQUENCE [LARGE SCALE GENOMIC DNA]</scope>
    <source>
        <strain evidence="9">CGMCC 1.10832</strain>
    </source>
</reference>
<dbReference type="PROSITE" id="PS50110">
    <property type="entry name" value="RESPONSE_REGULATORY"/>
    <property type="match status" value="1"/>
</dbReference>
<dbReference type="SMART" id="SM00448">
    <property type="entry name" value="REC"/>
    <property type="match status" value="1"/>
</dbReference>
<evidence type="ECO:0000259" key="6">
    <source>
        <dbReference type="PROSITE" id="PS50110"/>
    </source>
</evidence>
<evidence type="ECO:0000259" key="7">
    <source>
        <dbReference type="PROSITE" id="PS51755"/>
    </source>
</evidence>
<dbReference type="PROSITE" id="PS51755">
    <property type="entry name" value="OMPR_PHOB"/>
    <property type="match status" value="1"/>
</dbReference>
<dbReference type="SUPFAM" id="SSF52172">
    <property type="entry name" value="CheY-like"/>
    <property type="match status" value="1"/>
</dbReference>
<dbReference type="CDD" id="cd17574">
    <property type="entry name" value="REC_OmpR"/>
    <property type="match status" value="1"/>
</dbReference>
<evidence type="ECO:0000256" key="5">
    <source>
        <dbReference type="PROSITE-ProRule" id="PRU01091"/>
    </source>
</evidence>
<keyword evidence="3 5" id="KW-0238">DNA-binding</keyword>
<dbReference type="Proteomes" id="UP000636010">
    <property type="component" value="Unassembled WGS sequence"/>
</dbReference>
<dbReference type="PANTHER" id="PTHR48111">
    <property type="entry name" value="REGULATOR OF RPOS"/>
    <property type="match status" value="1"/>
</dbReference>
<feature type="domain" description="Response regulatory" evidence="6">
    <location>
        <begin position="7"/>
        <end position="121"/>
    </location>
</feature>
<keyword evidence="9" id="KW-1185">Reference proteome</keyword>
<feature type="DNA-binding region" description="OmpR/PhoB-type" evidence="5">
    <location>
        <begin position="129"/>
        <end position="226"/>
    </location>
</feature>
<dbReference type="InterPro" id="IPR001867">
    <property type="entry name" value="OmpR/PhoB-type_DNA-bd"/>
</dbReference>
<feature type="modified residue" description="4-aspartylphosphate" evidence="4">
    <location>
        <position position="56"/>
    </location>
</feature>
<evidence type="ECO:0000256" key="4">
    <source>
        <dbReference type="PROSITE-ProRule" id="PRU00169"/>
    </source>
</evidence>
<evidence type="ECO:0000313" key="9">
    <source>
        <dbReference type="Proteomes" id="UP000636010"/>
    </source>
</evidence>
<accession>A0ABQ1MBW3</accession>
<dbReference type="SMART" id="SM00862">
    <property type="entry name" value="Trans_reg_C"/>
    <property type="match status" value="1"/>
</dbReference>
<protein>
    <submittedName>
        <fullName evidence="8">DNA-binding response regulator</fullName>
    </submittedName>
</protein>
<keyword evidence="2" id="KW-0902">Two-component regulatory system</keyword>